<name>A0ABW2AL48_9MICO</name>
<dbReference type="Gene3D" id="3.40.50.2000">
    <property type="entry name" value="Glycogen Phosphorylase B"/>
    <property type="match status" value="2"/>
</dbReference>
<dbReference type="Proteomes" id="UP001596298">
    <property type="component" value="Unassembled WGS sequence"/>
</dbReference>
<feature type="domain" description="Glycosyl transferase family 1" evidence="4">
    <location>
        <begin position="201"/>
        <end position="348"/>
    </location>
</feature>
<dbReference type="RefSeq" id="WP_382403721.1">
    <property type="nucleotide sequence ID" value="NZ_JBHSWH010000001.1"/>
</dbReference>
<dbReference type="PANTHER" id="PTHR45947:SF3">
    <property type="entry name" value="SULFOQUINOVOSYL TRANSFERASE SQD2"/>
    <property type="match status" value="1"/>
</dbReference>
<keyword evidence="7" id="KW-1185">Reference proteome</keyword>
<comment type="caution">
    <text evidence="6">The sequence shown here is derived from an EMBL/GenBank/DDBJ whole genome shotgun (WGS) entry which is preliminary data.</text>
</comment>
<evidence type="ECO:0000256" key="2">
    <source>
        <dbReference type="ARBA" id="ARBA00022676"/>
    </source>
</evidence>
<dbReference type="EMBL" id="JBHSWH010000001">
    <property type="protein sequence ID" value="MFC6707051.1"/>
    <property type="molecule type" value="Genomic_DNA"/>
</dbReference>
<dbReference type="InterPro" id="IPR050194">
    <property type="entry name" value="Glycosyltransferase_grp1"/>
</dbReference>
<sequence>MRILIATDTYPPDVSGSSVFARRLARGLVEYGHEVHVVCSSDSGPRKLVVDPDGVRVHRLPSLPLLIHPPLRFTNPVGASRRVHGLVARIRPDVLHAQDHFTIGRAAIRAAVKSGIPVVATNHFMPQNLTPYIPRPCRPLLAGAAWYDFQRVYRNADRVTAPTPTAAALVRRHCLSRAVEPISCGVDTDAFHPRSGPEASRRALALPDVPTIGYVGRLDADKRLEEPIQALARLPVPVHFVVAGAGACRPRLEKLAADLGIAERTHFLGFVPDAILPEVYAACDVFCMPGIAELQSIATLEALATGLPVVLANAVALPHLVEQGANGFLYPPGDITALTQALLTLLAADRRTMCAVSRHIAERHAARRTVARFDEIYRQLAR</sequence>
<protein>
    <recommendedName>
        <fullName evidence="1">D-inositol 3-phosphate glycosyltransferase</fullName>
    </recommendedName>
</protein>
<accession>A0ABW2AL48</accession>
<dbReference type="SUPFAM" id="SSF53756">
    <property type="entry name" value="UDP-Glycosyltransferase/glycogen phosphorylase"/>
    <property type="match status" value="1"/>
</dbReference>
<dbReference type="GO" id="GO:0016757">
    <property type="term" value="F:glycosyltransferase activity"/>
    <property type="evidence" value="ECO:0007669"/>
    <property type="project" value="UniProtKB-KW"/>
</dbReference>
<dbReference type="Pfam" id="PF13439">
    <property type="entry name" value="Glyco_transf_4"/>
    <property type="match status" value="1"/>
</dbReference>
<keyword evidence="3 6" id="KW-0808">Transferase</keyword>
<evidence type="ECO:0000256" key="3">
    <source>
        <dbReference type="ARBA" id="ARBA00022679"/>
    </source>
</evidence>
<dbReference type="InterPro" id="IPR028098">
    <property type="entry name" value="Glyco_trans_4-like_N"/>
</dbReference>
<evidence type="ECO:0000313" key="7">
    <source>
        <dbReference type="Proteomes" id="UP001596298"/>
    </source>
</evidence>
<organism evidence="6 7">
    <name type="scientific">Flexivirga alba</name>
    <dbReference type="NCBI Taxonomy" id="702742"/>
    <lineage>
        <taxon>Bacteria</taxon>
        <taxon>Bacillati</taxon>
        <taxon>Actinomycetota</taxon>
        <taxon>Actinomycetes</taxon>
        <taxon>Micrococcales</taxon>
        <taxon>Dermacoccaceae</taxon>
        <taxon>Flexivirga</taxon>
    </lineage>
</organism>
<proteinExistence type="predicted"/>
<evidence type="ECO:0000259" key="4">
    <source>
        <dbReference type="Pfam" id="PF00534"/>
    </source>
</evidence>
<dbReference type="PANTHER" id="PTHR45947">
    <property type="entry name" value="SULFOQUINOVOSYL TRANSFERASE SQD2"/>
    <property type="match status" value="1"/>
</dbReference>
<dbReference type="Pfam" id="PF00534">
    <property type="entry name" value="Glycos_transf_1"/>
    <property type="match status" value="1"/>
</dbReference>
<feature type="domain" description="Glycosyltransferase subfamily 4-like N-terminal" evidence="5">
    <location>
        <begin position="14"/>
        <end position="189"/>
    </location>
</feature>
<evidence type="ECO:0000256" key="1">
    <source>
        <dbReference type="ARBA" id="ARBA00021292"/>
    </source>
</evidence>
<gene>
    <name evidence="6" type="ORF">ACFQDH_17780</name>
</gene>
<reference evidence="7" key="1">
    <citation type="journal article" date="2019" name="Int. J. Syst. Evol. Microbiol.">
        <title>The Global Catalogue of Microorganisms (GCM) 10K type strain sequencing project: providing services to taxonomists for standard genome sequencing and annotation.</title>
        <authorList>
            <consortium name="The Broad Institute Genomics Platform"/>
            <consortium name="The Broad Institute Genome Sequencing Center for Infectious Disease"/>
            <person name="Wu L."/>
            <person name="Ma J."/>
        </authorList>
    </citation>
    <scope>NUCLEOTIDE SEQUENCE [LARGE SCALE GENOMIC DNA]</scope>
    <source>
        <strain evidence="7">CCUG 58127</strain>
    </source>
</reference>
<keyword evidence="2 6" id="KW-0328">Glycosyltransferase</keyword>
<evidence type="ECO:0000313" key="6">
    <source>
        <dbReference type="EMBL" id="MFC6707051.1"/>
    </source>
</evidence>
<dbReference type="InterPro" id="IPR001296">
    <property type="entry name" value="Glyco_trans_1"/>
</dbReference>
<evidence type="ECO:0000259" key="5">
    <source>
        <dbReference type="Pfam" id="PF13439"/>
    </source>
</evidence>